<dbReference type="AlphaFoldDB" id="A0A395HEA6"/>
<evidence type="ECO:0000313" key="2">
    <source>
        <dbReference type="Proteomes" id="UP000249402"/>
    </source>
</evidence>
<evidence type="ECO:0000313" key="1">
    <source>
        <dbReference type="EMBL" id="RAL05996.1"/>
    </source>
</evidence>
<protein>
    <submittedName>
        <fullName evidence="1">Uncharacterized protein</fullName>
    </submittedName>
</protein>
<reference evidence="1 2" key="1">
    <citation type="submission" date="2018-02" db="EMBL/GenBank/DDBJ databases">
        <title>The genomes of Aspergillus section Nigri reveals drivers in fungal speciation.</title>
        <authorList>
            <consortium name="DOE Joint Genome Institute"/>
            <person name="Vesth T.C."/>
            <person name="Nybo J."/>
            <person name="Theobald S."/>
            <person name="Brandl J."/>
            <person name="Frisvad J.C."/>
            <person name="Nielsen K.F."/>
            <person name="Lyhne E.K."/>
            <person name="Kogle M.E."/>
            <person name="Kuo A."/>
            <person name="Riley R."/>
            <person name="Clum A."/>
            <person name="Nolan M."/>
            <person name="Lipzen A."/>
            <person name="Salamov A."/>
            <person name="Henrissat B."/>
            <person name="Wiebenga A."/>
            <person name="De vries R.P."/>
            <person name="Grigoriev I.V."/>
            <person name="Mortensen U.H."/>
            <person name="Andersen M.R."/>
            <person name="Baker S.E."/>
        </authorList>
    </citation>
    <scope>NUCLEOTIDE SEQUENCE [LARGE SCALE GENOMIC DNA]</scope>
    <source>
        <strain evidence="1 2">CBS 121593</strain>
    </source>
</reference>
<organism evidence="1 2">
    <name type="scientific">Aspergillus ibericus CBS 121593</name>
    <dbReference type="NCBI Taxonomy" id="1448316"/>
    <lineage>
        <taxon>Eukaryota</taxon>
        <taxon>Fungi</taxon>
        <taxon>Dikarya</taxon>
        <taxon>Ascomycota</taxon>
        <taxon>Pezizomycotina</taxon>
        <taxon>Eurotiomycetes</taxon>
        <taxon>Eurotiomycetidae</taxon>
        <taxon>Eurotiales</taxon>
        <taxon>Aspergillaceae</taxon>
        <taxon>Aspergillus</taxon>
        <taxon>Aspergillus subgen. Circumdati</taxon>
    </lineage>
</organism>
<sequence>MHDSQSSTPSPHASIPTAHAHASTVTSVLTTFLICRPLISIFTSLYKSPRSGGFLLHPSEYTSSTHIADSPYPGPVRL</sequence>
<name>A0A395HEA6_9EURO</name>
<keyword evidence="2" id="KW-1185">Reference proteome</keyword>
<dbReference type="EMBL" id="KZ824420">
    <property type="protein sequence ID" value="RAL05996.1"/>
    <property type="molecule type" value="Genomic_DNA"/>
</dbReference>
<dbReference type="Proteomes" id="UP000249402">
    <property type="component" value="Unassembled WGS sequence"/>
</dbReference>
<dbReference type="GeneID" id="37229728"/>
<accession>A0A395HEA6</accession>
<dbReference type="VEuPathDB" id="FungiDB:BO80DRAFT_86268"/>
<dbReference type="RefSeq" id="XP_025580323.1">
    <property type="nucleotide sequence ID" value="XM_025724863.1"/>
</dbReference>
<gene>
    <name evidence="1" type="ORF">BO80DRAFT_86268</name>
</gene>
<proteinExistence type="predicted"/>